<dbReference type="EMBL" id="JAMWBK010000009">
    <property type="protein sequence ID" value="KAJ8902106.1"/>
    <property type="molecule type" value="Genomic_DNA"/>
</dbReference>
<organism evidence="1 2">
    <name type="scientific">Rhodosorus marinus</name>
    <dbReference type="NCBI Taxonomy" id="101924"/>
    <lineage>
        <taxon>Eukaryota</taxon>
        <taxon>Rhodophyta</taxon>
        <taxon>Stylonematophyceae</taxon>
        <taxon>Stylonematales</taxon>
        <taxon>Stylonemataceae</taxon>
        <taxon>Rhodosorus</taxon>
    </lineage>
</organism>
<evidence type="ECO:0000313" key="2">
    <source>
        <dbReference type="Proteomes" id="UP001157974"/>
    </source>
</evidence>
<accession>A0AAV8UHY3</accession>
<dbReference type="AlphaFoldDB" id="A0AAV8UHY3"/>
<gene>
    <name evidence="1" type="ORF">NDN08_006514</name>
</gene>
<name>A0AAV8UHY3_9RHOD</name>
<proteinExistence type="predicted"/>
<dbReference type="Proteomes" id="UP001157974">
    <property type="component" value="Unassembled WGS sequence"/>
</dbReference>
<reference evidence="1 2" key="1">
    <citation type="journal article" date="2023" name="Nat. Commun.">
        <title>Origin of minicircular mitochondrial genomes in red algae.</title>
        <authorList>
            <person name="Lee Y."/>
            <person name="Cho C.H."/>
            <person name="Lee Y.M."/>
            <person name="Park S.I."/>
            <person name="Yang J.H."/>
            <person name="West J.A."/>
            <person name="Bhattacharya D."/>
            <person name="Yoon H.S."/>
        </authorList>
    </citation>
    <scope>NUCLEOTIDE SEQUENCE [LARGE SCALE GENOMIC DNA]</scope>
    <source>
        <strain evidence="1 2">CCMP1338</strain>
        <tissue evidence="1">Whole cell</tissue>
    </source>
</reference>
<keyword evidence="2" id="KW-1185">Reference proteome</keyword>
<protein>
    <submittedName>
        <fullName evidence="1">Uncharacterized protein</fullName>
    </submittedName>
</protein>
<evidence type="ECO:0000313" key="1">
    <source>
        <dbReference type="EMBL" id="KAJ8902106.1"/>
    </source>
</evidence>
<comment type="caution">
    <text evidence="1">The sequence shown here is derived from an EMBL/GenBank/DDBJ whole genome shotgun (WGS) entry which is preliminary data.</text>
</comment>
<sequence>MTTSIELYNGWLGDGLFASVSSPDLAVSKMQAFERSGLERLNHVDLNKLDTYVRTYDSSSSYRLSATIEAKGKIDLGIADEIRQEVLLNGCEQELQARGGSEVFSFDGPSQKSQKPRALHRVLAHSTIGLIAIRLKFSRSATVSLHCTFLVVPR</sequence>